<feature type="domain" description="Rhamnogalacturonan lyase family 11 C-terminal" evidence="6">
    <location>
        <begin position="145"/>
        <end position="613"/>
    </location>
</feature>
<dbReference type="InterPro" id="IPR028994">
    <property type="entry name" value="Integrin_alpha_N"/>
</dbReference>
<dbReference type="CDD" id="cd08984">
    <property type="entry name" value="GH43-like"/>
    <property type="match status" value="1"/>
</dbReference>
<name>A0ABW6BEF2_9SPHI</name>
<dbReference type="InterPro" id="IPR041624">
    <property type="entry name" value="RGI_lyase"/>
</dbReference>
<evidence type="ECO:0000313" key="7">
    <source>
        <dbReference type="EMBL" id="MFD2967950.1"/>
    </source>
</evidence>
<dbReference type="InterPro" id="IPR023296">
    <property type="entry name" value="Glyco_hydro_beta-prop_sf"/>
</dbReference>
<accession>A0ABW6BEF2</accession>
<proteinExistence type="inferred from homology"/>
<gene>
    <name evidence="7" type="ORF">ACFS7Y_11150</name>
</gene>
<dbReference type="SUPFAM" id="SSF75005">
    <property type="entry name" value="Arabinanase/levansucrase/invertase"/>
    <property type="match status" value="1"/>
</dbReference>
<keyword evidence="8" id="KW-1185">Reference proteome</keyword>
<dbReference type="Pfam" id="PF18370">
    <property type="entry name" value="RGI_lyase"/>
    <property type="match status" value="1"/>
</dbReference>
<dbReference type="CDD" id="cd10318">
    <property type="entry name" value="RGL11"/>
    <property type="match status" value="1"/>
</dbReference>
<dbReference type="Proteomes" id="UP001597525">
    <property type="component" value="Unassembled WGS sequence"/>
</dbReference>
<evidence type="ECO:0000256" key="4">
    <source>
        <dbReference type="SAM" id="SignalP"/>
    </source>
</evidence>
<sequence>MKTNVCLLTFARHNAFSAILFFSLLMLAWTAQAQRQVEFLDRGLIALKTSETSSFLSWRLLASDDYETAFVLYRQYPGEPMVKLADKPLLQGTNFQDSGVDHKKDVQYTLMKLIKGKEILLATVKMQAKDPIQPYLEIPLHTPSGYTPGDASVADLDGDGAYEIVIHQTGRAHDNAHNGITDEPIFQAYKLDGTMLWEINLGKNVREGAHYTQFMLYDLDGDGRAELVCKTADGTKDGMGNVIGDAKADWRDTVARSRTFGRILEGPEFLTVFDGLTGAAISTVDYLPMRGDLRSWGDTNANRSDRFLAAVAYLDGKHPSVIMTRGYYERTALAAWDFKDKKLQLRWVFDTEKRQHPYSGQGYHNLSVADVDQDGKDEIIFGAITIDDDGTGLYSTGLGHGDALHVSDLDPDRPGLEVFGIHELKGGRKGIGAALRDARTGDILFKGAIDQDVPRGVAANIDPEHKGAYMWWLGSKSLYDMKGNEVGSAPRSANFLIWWDADLSRELLNSNYIEKYKEGVIFRAEGASSINGTKSTPNLSADILGDWREELILRADDNQSLRIYSTTIPTEHRLYTLMHDPQYRLSIAWQNVAYNQPPHTGYYLGTGMDKPSPPQVDIVHPERASQTKVAKPLFRDPVEDGAADPVVIWHAKKKKWFMLYTNRRAKSEGLSAVTWVHGTSIAVASSADGVNWNYEGHAAFDAPHSTPTLWAPDVFFHKGLYHMYLTIVPGVFEDWQHPRSIAHFTSKDLMRWSYQSTLALSSDKVIDACVLALPSGGFRLWYNNEKDGKSVYYADSKDLFHWEDKGKALATRGEGPKVFAWKGKYWMIVDTWKGLAVYHSADLLNWTKQPELILATAGKGQDDQVIGGHADVVVEKDRAYIYYFTHPGRTPENQGKDTYEQRRSSIQMAELKWDGSLLSCDRDAVLYADMDRN</sequence>
<evidence type="ECO:0000256" key="1">
    <source>
        <dbReference type="ARBA" id="ARBA00009865"/>
    </source>
</evidence>
<feature type="domain" description="Rhamnogalacturonan I lyase beta-sheet" evidence="5">
    <location>
        <begin position="35"/>
        <end position="118"/>
    </location>
</feature>
<dbReference type="SUPFAM" id="SSF69318">
    <property type="entry name" value="Integrin alpha N-terminal domain"/>
    <property type="match status" value="1"/>
</dbReference>
<dbReference type="InterPro" id="IPR013783">
    <property type="entry name" value="Ig-like_fold"/>
</dbReference>
<reference evidence="8" key="1">
    <citation type="journal article" date="2019" name="Int. J. Syst. Evol. Microbiol.">
        <title>The Global Catalogue of Microorganisms (GCM) 10K type strain sequencing project: providing services to taxonomists for standard genome sequencing and annotation.</title>
        <authorList>
            <consortium name="The Broad Institute Genomics Platform"/>
            <consortium name="The Broad Institute Genome Sequencing Center for Infectious Disease"/>
            <person name="Wu L."/>
            <person name="Ma J."/>
        </authorList>
    </citation>
    <scope>NUCLEOTIDE SEQUENCE [LARGE SCALE GENOMIC DNA]</scope>
    <source>
        <strain evidence="8">KCTC 22814</strain>
    </source>
</reference>
<keyword evidence="4" id="KW-0732">Signal</keyword>
<dbReference type="EMBL" id="JBHUPB010000008">
    <property type="protein sequence ID" value="MFD2967950.1"/>
    <property type="molecule type" value="Genomic_DNA"/>
</dbReference>
<dbReference type="InterPro" id="IPR034641">
    <property type="entry name" value="RGL11"/>
</dbReference>
<evidence type="ECO:0000259" key="6">
    <source>
        <dbReference type="Pfam" id="PF21348"/>
    </source>
</evidence>
<comment type="caution">
    <text evidence="7">The sequence shown here is derived from an EMBL/GenBank/DDBJ whole genome shotgun (WGS) entry which is preliminary data.</text>
</comment>
<evidence type="ECO:0000259" key="5">
    <source>
        <dbReference type="Pfam" id="PF18370"/>
    </source>
</evidence>
<dbReference type="Pfam" id="PF21348">
    <property type="entry name" value="RGL11_C"/>
    <property type="match status" value="1"/>
</dbReference>
<dbReference type="PANTHER" id="PTHR43118">
    <property type="entry name" value="RHAMNOGALACTURONAN LYASE (EUROFUNG)"/>
    <property type="match status" value="1"/>
</dbReference>
<organism evidence="7 8">
    <name type="scientific">Sphingobacterium bambusae</name>
    <dbReference type="NCBI Taxonomy" id="662858"/>
    <lineage>
        <taxon>Bacteria</taxon>
        <taxon>Pseudomonadati</taxon>
        <taxon>Bacteroidota</taxon>
        <taxon>Sphingobacteriia</taxon>
        <taxon>Sphingobacteriales</taxon>
        <taxon>Sphingobacteriaceae</taxon>
        <taxon>Sphingobacterium</taxon>
    </lineage>
</organism>
<dbReference type="Pfam" id="PF04616">
    <property type="entry name" value="Glyco_hydro_43"/>
    <property type="match status" value="1"/>
</dbReference>
<comment type="similarity">
    <text evidence="1">Belongs to the glycosyl hydrolase 43 family.</text>
</comment>
<feature type="signal peptide" evidence="4">
    <location>
        <begin position="1"/>
        <end position="33"/>
    </location>
</feature>
<evidence type="ECO:0000313" key="8">
    <source>
        <dbReference type="Proteomes" id="UP001597525"/>
    </source>
</evidence>
<evidence type="ECO:0000256" key="3">
    <source>
        <dbReference type="ARBA" id="ARBA00023295"/>
    </source>
</evidence>
<dbReference type="InterPro" id="IPR006710">
    <property type="entry name" value="Glyco_hydro_43"/>
</dbReference>
<dbReference type="RefSeq" id="WP_320186054.1">
    <property type="nucleotide sequence ID" value="NZ_CP138332.1"/>
</dbReference>
<dbReference type="Gene3D" id="2.60.40.10">
    <property type="entry name" value="Immunoglobulins"/>
    <property type="match status" value="1"/>
</dbReference>
<keyword evidence="2" id="KW-0378">Hydrolase</keyword>
<protein>
    <submittedName>
        <fullName evidence="7">Family 43 glycosylhydrolase</fullName>
    </submittedName>
</protein>
<dbReference type="InterPro" id="IPR049366">
    <property type="entry name" value="RGL11_C"/>
</dbReference>
<feature type="chain" id="PRO_5045301136" evidence="4">
    <location>
        <begin position="34"/>
        <end position="933"/>
    </location>
</feature>
<evidence type="ECO:0000256" key="2">
    <source>
        <dbReference type="ARBA" id="ARBA00022801"/>
    </source>
</evidence>
<dbReference type="Gene3D" id="2.115.10.20">
    <property type="entry name" value="Glycosyl hydrolase domain, family 43"/>
    <property type="match status" value="1"/>
</dbReference>
<keyword evidence="3" id="KW-0326">Glycosidase</keyword>
<dbReference type="PANTHER" id="PTHR43118:SF1">
    <property type="entry name" value="RHAMNOGALACTURONAN LYASE (EUROFUNG)"/>
    <property type="match status" value="1"/>
</dbReference>